<evidence type="ECO:0000313" key="3">
    <source>
        <dbReference type="Proteomes" id="UP000825890"/>
    </source>
</evidence>
<gene>
    <name evidence="2" type="ORF">CKM354_001206800</name>
</gene>
<feature type="compositionally biased region" description="Basic and acidic residues" evidence="1">
    <location>
        <begin position="124"/>
        <end position="152"/>
    </location>
</feature>
<organism evidence="2 3">
    <name type="scientific">Cercospora kikuchii</name>
    <dbReference type="NCBI Taxonomy" id="84275"/>
    <lineage>
        <taxon>Eukaryota</taxon>
        <taxon>Fungi</taxon>
        <taxon>Dikarya</taxon>
        <taxon>Ascomycota</taxon>
        <taxon>Pezizomycotina</taxon>
        <taxon>Dothideomycetes</taxon>
        <taxon>Dothideomycetidae</taxon>
        <taxon>Mycosphaerellales</taxon>
        <taxon>Mycosphaerellaceae</taxon>
        <taxon>Cercospora</taxon>
    </lineage>
</organism>
<accession>A0A9P3CWK9</accession>
<dbReference type="EMBL" id="BOLY01000008">
    <property type="protein sequence ID" value="GIZ49027.1"/>
    <property type="molecule type" value="Genomic_DNA"/>
</dbReference>
<protein>
    <submittedName>
        <fullName evidence="2">Uncharacterized protein</fullName>
    </submittedName>
</protein>
<proteinExistence type="predicted"/>
<dbReference type="GeneID" id="68297643"/>
<sequence length="162" mass="18262">MQLDIGAWMYAGASDAGTSKLREILQNTESDVRRLQQTEIRGELSRQVRALREGIKKSAPKDGFLDEIAPLLMNAQAEQVALLRSETEGVVTQEQSLLADVKRAEVRIKDLEAQRGVEAEALKSEQQRLSEIKEEASRARRERDRLKKEAQQHEALVVQIEG</sequence>
<reference evidence="2 3" key="1">
    <citation type="submission" date="2021-01" db="EMBL/GenBank/DDBJ databases">
        <title>Cercospora kikuchii MAFF 305040 whole genome shotgun sequence.</title>
        <authorList>
            <person name="Kashiwa T."/>
            <person name="Suzuki T."/>
        </authorList>
    </citation>
    <scope>NUCLEOTIDE SEQUENCE [LARGE SCALE GENOMIC DNA]</scope>
    <source>
        <strain evidence="2 3">MAFF 305040</strain>
    </source>
</reference>
<evidence type="ECO:0000313" key="2">
    <source>
        <dbReference type="EMBL" id="GIZ49027.1"/>
    </source>
</evidence>
<dbReference type="Proteomes" id="UP000825890">
    <property type="component" value="Unassembled WGS sequence"/>
</dbReference>
<dbReference type="RefSeq" id="XP_044663514.1">
    <property type="nucleotide sequence ID" value="XM_044807579.1"/>
</dbReference>
<name>A0A9P3CWK9_9PEZI</name>
<keyword evidence="3" id="KW-1185">Reference proteome</keyword>
<evidence type="ECO:0000256" key="1">
    <source>
        <dbReference type="SAM" id="MobiDB-lite"/>
    </source>
</evidence>
<comment type="caution">
    <text evidence="2">The sequence shown here is derived from an EMBL/GenBank/DDBJ whole genome shotgun (WGS) entry which is preliminary data.</text>
</comment>
<dbReference type="AlphaFoldDB" id="A0A9P3CWK9"/>
<feature type="region of interest" description="Disordered" evidence="1">
    <location>
        <begin position="124"/>
        <end position="162"/>
    </location>
</feature>